<dbReference type="GO" id="GO:0016787">
    <property type="term" value="F:hydrolase activity"/>
    <property type="evidence" value="ECO:0007669"/>
    <property type="project" value="UniProtKB-KW"/>
</dbReference>
<feature type="domain" description="Carboxylesterase type B" evidence="5">
    <location>
        <begin position="3"/>
        <end position="524"/>
    </location>
</feature>
<dbReference type="OrthoDB" id="408631at2759"/>
<dbReference type="EMBL" id="MU032347">
    <property type="protein sequence ID" value="KAF3766124.1"/>
    <property type="molecule type" value="Genomic_DNA"/>
</dbReference>
<reference evidence="6" key="1">
    <citation type="journal article" date="2020" name="Phytopathology">
        <title>Genome sequence of the chestnut blight fungus Cryphonectria parasitica EP155: A fundamental resource for an archetypical invasive plant pathogen.</title>
        <authorList>
            <person name="Crouch J.A."/>
            <person name="Dawe A."/>
            <person name="Aerts A."/>
            <person name="Barry K."/>
            <person name="Churchill A.C.L."/>
            <person name="Grimwood J."/>
            <person name="Hillman B."/>
            <person name="Milgroom M.G."/>
            <person name="Pangilinan J."/>
            <person name="Smith M."/>
            <person name="Salamov A."/>
            <person name="Schmutz J."/>
            <person name="Yadav J."/>
            <person name="Grigoriev I.V."/>
            <person name="Nuss D."/>
        </authorList>
    </citation>
    <scope>NUCLEOTIDE SEQUENCE</scope>
    <source>
        <strain evidence="6">EP155</strain>
    </source>
</reference>
<evidence type="ECO:0000256" key="3">
    <source>
        <dbReference type="RuleBase" id="RU361235"/>
    </source>
</evidence>
<feature type="non-terminal residue" evidence="6">
    <location>
        <position position="601"/>
    </location>
</feature>
<dbReference type="PROSITE" id="PS00122">
    <property type="entry name" value="CARBOXYLESTERASE_B_1"/>
    <property type="match status" value="1"/>
</dbReference>
<dbReference type="Proteomes" id="UP000803844">
    <property type="component" value="Unassembled WGS sequence"/>
</dbReference>
<evidence type="ECO:0000256" key="1">
    <source>
        <dbReference type="ARBA" id="ARBA00005964"/>
    </source>
</evidence>
<name>A0A9P4Y451_CRYP1</name>
<evidence type="ECO:0000313" key="7">
    <source>
        <dbReference type="Proteomes" id="UP000803844"/>
    </source>
</evidence>
<dbReference type="InterPro" id="IPR050309">
    <property type="entry name" value="Type-B_Carboxylest/Lipase"/>
</dbReference>
<evidence type="ECO:0000313" key="6">
    <source>
        <dbReference type="EMBL" id="KAF3766124.1"/>
    </source>
</evidence>
<feature type="region of interest" description="Disordered" evidence="4">
    <location>
        <begin position="524"/>
        <end position="573"/>
    </location>
</feature>
<dbReference type="PANTHER" id="PTHR11559">
    <property type="entry name" value="CARBOXYLESTERASE"/>
    <property type="match status" value="1"/>
</dbReference>
<dbReference type="GeneID" id="63833172"/>
<dbReference type="RefSeq" id="XP_040777085.1">
    <property type="nucleotide sequence ID" value="XM_040916043.1"/>
</dbReference>
<keyword evidence="7" id="KW-1185">Reference proteome</keyword>
<sequence length="601" mass="64295">ATTIPLPQGRYTGVLLPASPSLPKAVEAWRGIPYAQSTAGENRFRPPVALDPYDAAAGGDATVVADAFGQICPGTVGRAVGVAEGEDCLNLNIYRPAGYSWNDKADGEGGDRGDGRRQLMPVVIYVHGGAFNGGMGVERNMASFVGWADTPILGVNFNYRVGPLGFPSCAAADREGCLNLGLRDQQMLFGWVRDNIGAFGGDSGRVTLMGLSAGAHSIGYHLQSYTASTAPFHAAILESGGPTARATLSPDHPRTEAQWREFLSALGIEQGQTQVAVEDQQQQKLFPFLRSLPLNVLLRASGAVFSRYQDPVRWPFQPVVETNNNNNTTTTTKTGGAIITDLPISAFRRGAFLRIPILTGFNTNEGAVFCNPRVSTAQDFFGKFTAMIPGLEGADLASLSALYPDPVAHPDSPYARVPRGFGRQWSRYEAAYAHYAYICPVLQTGHFYSGKTSASSSSPPPPVWVYHFAPLSRPEFGGTANHGDEAPVVAHDMAAIGSCPGLVRTADVMHGAWVRFIATGDPNSPAAPAGQLHHRSGSRERSGASSTGKVMIFGADNDERMGDSGERRPGTPARVASLTEHEVEACRYWWERVELSEGIGR</sequence>
<gene>
    <name evidence="6" type="ORF">M406DRAFT_236832</name>
</gene>
<comment type="caution">
    <text evidence="6">The sequence shown here is derived from an EMBL/GenBank/DDBJ whole genome shotgun (WGS) entry which is preliminary data.</text>
</comment>
<dbReference type="InterPro" id="IPR029058">
    <property type="entry name" value="AB_hydrolase_fold"/>
</dbReference>
<evidence type="ECO:0000256" key="4">
    <source>
        <dbReference type="SAM" id="MobiDB-lite"/>
    </source>
</evidence>
<feature type="non-terminal residue" evidence="6">
    <location>
        <position position="1"/>
    </location>
</feature>
<keyword evidence="2 3" id="KW-0378">Hydrolase</keyword>
<dbReference type="InterPro" id="IPR019826">
    <property type="entry name" value="Carboxylesterase_B_AS"/>
</dbReference>
<dbReference type="InterPro" id="IPR002018">
    <property type="entry name" value="CarbesteraseB"/>
</dbReference>
<dbReference type="Gene3D" id="3.40.50.1820">
    <property type="entry name" value="alpha/beta hydrolase"/>
    <property type="match status" value="1"/>
</dbReference>
<protein>
    <recommendedName>
        <fullName evidence="3">Carboxylic ester hydrolase</fullName>
        <ecNumber evidence="3">3.1.1.-</ecNumber>
    </recommendedName>
</protein>
<accession>A0A9P4Y451</accession>
<proteinExistence type="inferred from homology"/>
<dbReference type="EC" id="3.1.1.-" evidence="3"/>
<evidence type="ECO:0000259" key="5">
    <source>
        <dbReference type="Pfam" id="PF00135"/>
    </source>
</evidence>
<dbReference type="SUPFAM" id="SSF53474">
    <property type="entry name" value="alpha/beta-Hydrolases"/>
    <property type="match status" value="1"/>
</dbReference>
<organism evidence="6 7">
    <name type="scientific">Cryphonectria parasitica (strain ATCC 38755 / EP155)</name>
    <dbReference type="NCBI Taxonomy" id="660469"/>
    <lineage>
        <taxon>Eukaryota</taxon>
        <taxon>Fungi</taxon>
        <taxon>Dikarya</taxon>
        <taxon>Ascomycota</taxon>
        <taxon>Pezizomycotina</taxon>
        <taxon>Sordariomycetes</taxon>
        <taxon>Sordariomycetidae</taxon>
        <taxon>Diaporthales</taxon>
        <taxon>Cryphonectriaceae</taxon>
        <taxon>Cryphonectria-Endothia species complex</taxon>
        <taxon>Cryphonectria</taxon>
    </lineage>
</organism>
<feature type="compositionally biased region" description="Basic and acidic residues" evidence="4">
    <location>
        <begin position="557"/>
        <end position="569"/>
    </location>
</feature>
<comment type="similarity">
    <text evidence="1 3">Belongs to the type-B carboxylesterase/lipase family.</text>
</comment>
<dbReference type="Pfam" id="PF00135">
    <property type="entry name" value="COesterase"/>
    <property type="match status" value="1"/>
</dbReference>
<dbReference type="AlphaFoldDB" id="A0A9P4Y451"/>
<evidence type="ECO:0000256" key="2">
    <source>
        <dbReference type="ARBA" id="ARBA00022801"/>
    </source>
</evidence>